<evidence type="ECO:0000313" key="2">
    <source>
        <dbReference type="EMBL" id="KAG8048380.1"/>
    </source>
</evidence>
<sequence length="95" mass="10768">MVYLCGGADYRHDKKFDAYTADDDWMQQLVHGKTTRVAEYDDDDPNPTPHDTHNWDAHVDDSSLLQRRTRADSGGAWSARFCSRMFGTGSVISRA</sequence>
<name>A0A8J5R109_ZIZPA</name>
<organism evidence="2 3">
    <name type="scientific">Zizania palustris</name>
    <name type="common">Northern wild rice</name>
    <dbReference type="NCBI Taxonomy" id="103762"/>
    <lineage>
        <taxon>Eukaryota</taxon>
        <taxon>Viridiplantae</taxon>
        <taxon>Streptophyta</taxon>
        <taxon>Embryophyta</taxon>
        <taxon>Tracheophyta</taxon>
        <taxon>Spermatophyta</taxon>
        <taxon>Magnoliopsida</taxon>
        <taxon>Liliopsida</taxon>
        <taxon>Poales</taxon>
        <taxon>Poaceae</taxon>
        <taxon>BOP clade</taxon>
        <taxon>Oryzoideae</taxon>
        <taxon>Oryzeae</taxon>
        <taxon>Zizaniinae</taxon>
        <taxon>Zizania</taxon>
    </lineage>
</organism>
<dbReference type="Proteomes" id="UP000729402">
    <property type="component" value="Unassembled WGS sequence"/>
</dbReference>
<comment type="caution">
    <text evidence="2">The sequence shown here is derived from an EMBL/GenBank/DDBJ whole genome shotgun (WGS) entry which is preliminary data.</text>
</comment>
<feature type="region of interest" description="Disordered" evidence="1">
    <location>
        <begin position="36"/>
        <end position="57"/>
    </location>
</feature>
<gene>
    <name evidence="2" type="ORF">GUJ93_ZPchr0008g13940</name>
</gene>
<keyword evidence="3" id="KW-1185">Reference proteome</keyword>
<protein>
    <submittedName>
        <fullName evidence="2">Uncharacterized protein</fullName>
    </submittedName>
</protein>
<accession>A0A8J5R109</accession>
<reference evidence="2" key="2">
    <citation type="submission" date="2021-02" db="EMBL/GenBank/DDBJ databases">
        <authorList>
            <person name="Kimball J.A."/>
            <person name="Haas M.W."/>
            <person name="Macchietto M."/>
            <person name="Kono T."/>
            <person name="Duquette J."/>
            <person name="Shao M."/>
        </authorList>
    </citation>
    <scope>NUCLEOTIDE SEQUENCE</scope>
    <source>
        <tissue evidence="2">Fresh leaf tissue</tissue>
    </source>
</reference>
<evidence type="ECO:0000256" key="1">
    <source>
        <dbReference type="SAM" id="MobiDB-lite"/>
    </source>
</evidence>
<proteinExistence type="predicted"/>
<evidence type="ECO:0000313" key="3">
    <source>
        <dbReference type="Proteomes" id="UP000729402"/>
    </source>
</evidence>
<reference evidence="2" key="1">
    <citation type="journal article" date="2021" name="bioRxiv">
        <title>Whole Genome Assembly and Annotation of Northern Wild Rice, Zizania palustris L., Supports a Whole Genome Duplication in the Zizania Genus.</title>
        <authorList>
            <person name="Haas M."/>
            <person name="Kono T."/>
            <person name="Macchietto M."/>
            <person name="Millas R."/>
            <person name="McGilp L."/>
            <person name="Shao M."/>
            <person name="Duquette J."/>
            <person name="Hirsch C.N."/>
            <person name="Kimball J."/>
        </authorList>
    </citation>
    <scope>NUCLEOTIDE SEQUENCE</scope>
    <source>
        <tissue evidence="2">Fresh leaf tissue</tissue>
    </source>
</reference>
<dbReference type="AlphaFoldDB" id="A0A8J5R109"/>
<dbReference type="EMBL" id="JAAALK010000290">
    <property type="protein sequence ID" value="KAG8048380.1"/>
    <property type="molecule type" value="Genomic_DNA"/>
</dbReference>